<feature type="transmembrane region" description="Helical" evidence="10">
    <location>
        <begin position="62"/>
        <end position="84"/>
    </location>
</feature>
<evidence type="ECO:0000313" key="12">
    <source>
        <dbReference type="Proteomes" id="UP000238949"/>
    </source>
</evidence>
<organism evidence="11 12">
    <name type="scientific">Alteromonas alba</name>
    <dbReference type="NCBI Taxonomy" id="2079529"/>
    <lineage>
        <taxon>Bacteria</taxon>
        <taxon>Pseudomonadati</taxon>
        <taxon>Pseudomonadota</taxon>
        <taxon>Gammaproteobacteria</taxon>
        <taxon>Alteromonadales</taxon>
        <taxon>Alteromonadaceae</taxon>
        <taxon>Alteromonas/Salinimonas group</taxon>
        <taxon>Alteromonas</taxon>
    </lineage>
</organism>
<dbReference type="PANTHER" id="PTHR43549:SF3">
    <property type="entry name" value="MULTIDRUG RESISTANCE PROTEIN YPNP-RELATED"/>
    <property type="match status" value="1"/>
</dbReference>
<dbReference type="Proteomes" id="UP000238949">
    <property type="component" value="Unassembled WGS sequence"/>
</dbReference>
<dbReference type="Pfam" id="PF01554">
    <property type="entry name" value="MatE"/>
    <property type="match status" value="2"/>
</dbReference>
<evidence type="ECO:0000256" key="4">
    <source>
        <dbReference type="ARBA" id="ARBA00022448"/>
    </source>
</evidence>
<evidence type="ECO:0000313" key="11">
    <source>
        <dbReference type="EMBL" id="PRO71066.1"/>
    </source>
</evidence>
<dbReference type="PIRSF" id="PIRSF006603">
    <property type="entry name" value="DinF"/>
    <property type="match status" value="1"/>
</dbReference>
<name>A0A2S9V3N1_9ALTE</name>
<dbReference type="EMBL" id="PVNP01000217">
    <property type="protein sequence ID" value="PRO71066.1"/>
    <property type="molecule type" value="Genomic_DNA"/>
</dbReference>
<dbReference type="GO" id="GO:0015297">
    <property type="term" value="F:antiporter activity"/>
    <property type="evidence" value="ECO:0007669"/>
    <property type="project" value="InterPro"/>
</dbReference>
<feature type="transmembrane region" description="Helical" evidence="10">
    <location>
        <begin position="96"/>
        <end position="117"/>
    </location>
</feature>
<keyword evidence="12" id="KW-1185">Reference proteome</keyword>
<feature type="transmembrane region" description="Helical" evidence="10">
    <location>
        <begin position="398"/>
        <end position="417"/>
    </location>
</feature>
<feature type="transmembrane region" description="Helical" evidence="10">
    <location>
        <begin position="169"/>
        <end position="192"/>
    </location>
</feature>
<gene>
    <name evidence="11" type="ORF">C6Y40_23830</name>
</gene>
<comment type="similarity">
    <text evidence="2">Belongs to the multi antimicrobial extrusion (MATE) (TC 2.A.66.1) family. MepA subfamily.</text>
</comment>
<feature type="transmembrane region" description="Helical" evidence="10">
    <location>
        <begin position="279"/>
        <end position="302"/>
    </location>
</feature>
<dbReference type="RefSeq" id="WP_105936884.1">
    <property type="nucleotide sequence ID" value="NZ_PVNP01000217.1"/>
</dbReference>
<dbReference type="PANTHER" id="PTHR43549">
    <property type="entry name" value="MULTIDRUG RESISTANCE PROTEIN YPNP-RELATED"/>
    <property type="match status" value="1"/>
</dbReference>
<dbReference type="GO" id="GO:0046677">
    <property type="term" value="P:response to antibiotic"/>
    <property type="evidence" value="ECO:0007669"/>
    <property type="project" value="UniProtKB-KW"/>
</dbReference>
<dbReference type="InterPro" id="IPR002528">
    <property type="entry name" value="MATE_fam"/>
</dbReference>
<comment type="subcellular location">
    <subcellularLocation>
        <location evidence="1">Cell inner membrane</location>
        <topology evidence="1">Multi-pass membrane protein</topology>
    </subcellularLocation>
</comment>
<keyword evidence="5" id="KW-1003">Cell membrane</keyword>
<feature type="transmembrane region" description="Helical" evidence="10">
    <location>
        <begin position="242"/>
        <end position="267"/>
    </location>
</feature>
<protein>
    <recommendedName>
        <fullName evidence="3">Multidrug export protein MepA</fullName>
    </recommendedName>
</protein>
<dbReference type="InterPro" id="IPR045070">
    <property type="entry name" value="MATE_MepA-like"/>
</dbReference>
<dbReference type="GO" id="GO:0042910">
    <property type="term" value="F:xenobiotic transmembrane transporter activity"/>
    <property type="evidence" value="ECO:0007669"/>
    <property type="project" value="InterPro"/>
</dbReference>
<evidence type="ECO:0000256" key="9">
    <source>
        <dbReference type="ARBA" id="ARBA00023251"/>
    </source>
</evidence>
<sequence>MTEQTSHNPYVSPPLTRVFLKTALPIILMMVVSGSLNLVDAYFIGVFVGADALAAVTAMFPLFMVLIALSTWIASGFASVMARLSGAGKHDEARNAYAQALTLALVISVILLTAFSLTGQALALASNNGNQAQAAMSFTYMRIIMFGAPLIFWLGVASDSLRSEGHIGFIALVSLLTTVGNGVMNYVFIVLLELGVAGSSYGTIAAQIIALCAVWGFRRSHKNRLGLPLFALTLVRSRWREFLSLGAPSSLTYVGVALTSGAILFSLQQWLPDSYEVTVSAYGVITRVMTFIYLPLLGLGLAMQSIVGNNVGAEQYQRSNRSLCIAVGVALLYGLVTEALLWWLRADIGLLFVNDPAVISEIARLLPVVSLALFLLGPLMLISFYFQSIGDARRAGILSIAKTYLFALPLIFVLPLMWGEWGIWYAGPAAEFLALLLTGGILYQRAIQGNHRFGLLYAVNQPEPQTIKPEAI</sequence>
<feature type="transmembrane region" description="Helical" evidence="10">
    <location>
        <begin position="198"/>
        <end position="217"/>
    </location>
</feature>
<feature type="transmembrane region" description="Helical" evidence="10">
    <location>
        <begin position="137"/>
        <end position="157"/>
    </location>
</feature>
<keyword evidence="4" id="KW-0813">Transport</keyword>
<evidence type="ECO:0000256" key="10">
    <source>
        <dbReference type="SAM" id="Phobius"/>
    </source>
</evidence>
<evidence type="ECO:0000256" key="6">
    <source>
        <dbReference type="ARBA" id="ARBA00022692"/>
    </source>
</evidence>
<feature type="transmembrane region" description="Helical" evidence="10">
    <location>
        <begin position="423"/>
        <end position="443"/>
    </location>
</feature>
<accession>A0A2S9V3N1</accession>
<feature type="transmembrane region" description="Helical" evidence="10">
    <location>
        <begin position="323"/>
        <end position="344"/>
    </location>
</feature>
<evidence type="ECO:0000256" key="7">
    <source>
        <dbReference type="ARBA" id="ARBA00022989"/>
    </source>
</evidence>
<reference evidence="12" key="1">
    <citation type="journal article" date="2020" name="Int. J. Syst. Evol. Microbiol.">
        <title>Alteromonas alba sp. nov., a marine bacterium isolated from the seawater of the West Pacific Ocean.</title>
        <authorList>
            <person name="Sun C."/>
            <person name="Wu Y.-H."/>
            <person name="Xamxidin M."/>
            <person name="Cheng H."/>
            <person name="Xu X.-W."/>
        </authorList>
    </citation>
    <scope>NUCLEOTIDE SEQUENCE [LARGE SCALE GENOMIC DNA]</scope>
    <source>
        <strain evidence="12">190</strain>
    </source>
</reference>
<evidence type="ECO:0000256" key="8">
    <source>
        <dbReference type="ARBA" id="ARBA00023136"/>
    </source>
</evidence>
<dbReference type="InterPro" id="IPR052031">
    <property type="entry name" value="Membrane_Transporter-Flippase"/>
</dbReference>
<keyword evidence="8 10" id="KW-0472">Membrane</keyword>
<dbReference type="InterPro" id="IPR048279">
    <property type="entry name" value="MdtK-like"/>
</dbReference>
<keyword evidence="7 10" id="KW-1133">Transmembrane helix</keyword>
<evidence type="ECO:0000256" key="5">
    <source>
        <dbReference type="ARBA" id="ARBA00022475"/>
    </source>
</evidence>
<proteinExistence type="inferred from homology"/>
<keyword evidence="6 10" id="KW-0812">Transmembrane</keyword>
<evidence type="ECO:0000256" key="1">
    <source>
        <dbReference type="ARBA" id="ARBA00004429"/>
    </source>
</evidence>
<dbReference type="AlphaFoldDB" id="A0A2S9V3N1"/>
<dbReference type="GO" id="GO:0005886">
    <property type="term" value="C:plasma membrane"/>
    <property type="evidence" value="ECO:0007669"/>
    <property type="project" value="UniProtKB-SubCell"/>
</dbReference>
<feature type="transmembrane region" description="Helical" evidence="10">
    <location>
        <begin position="26"/>
        <end position="50"/>
    </location>
</feature>
<dbReference type="CDD" id="cd13143">
    <property type="entry name" value="MATE_MepA_like"/>
    <property type="match status" value="1"/>
</dbReference>
<feature type="transmembrane region" description="Helical" evidence="10">
    <location>
        <begin position="364"/>
        <end position="386"/>
    </location>
</feature>
<dbReference type="OrthoDB" id="9806302at2"/>
<evidence type="ECO:0000256" key="2">
    <source>
        <dbReference type="ARBA" id="ARBA00008417"/>
    </source>
</evidence>
<dbReference type="NCBIfam" id="TIGR00797">
    <property type="entry name" value="matE"/>
    <property type="match status" value="1"/>
</dbReference>
<evidence type="ECO:0000256" key="3">
    <source>
        <dbReference type="ARBA" id="ARBA00022106"/>
    </source>
</evidence>
<comment type="caution">
    <text evidence="11">The sequence shown here is derived from an EMBL/GenBank/DDBJ whole genome shotgun (WGS) entry which is preliminary data.</text>
</comment>
<keyword evidence="9" id="KW-0046">Antibiotic resistance</keyword>